<dbReference type="InterPro" id="IPR047575">
    <property type="entry name" value="Sm"/>
</dbReference>
<dbReference type="CDD" id="cd01736">
    <property type="entry name" value="LSm14_N"/>
    <property type="match status" value="1"/>
</dbReference>
<gene>
    <name evidence="6" type="ORF">EJD97_013326</name>
</gene>
<accession>A0A6N2BBG6</accession>
<dbReference type="InterPro" id="IPR010920">
    <property type="entry name" value="LSM_dom_sf"/>
</dbReference>
<evidence type="ECO:0008006" key="7">
    <source>
        <dbReference type="Google" id="ProtNLM"/>
    </source>
</evidence>
<dbReference type="GO" id="GO:0034063">
    <property type="term" value="P:stress granule assembly"/>
    <property type="evidence" value="ECO:0007669"/>
    <property type="project" value="TreeGrafter"/>
</dbReference>
<dbReference type="PANTHER" id="PTHR13586">
    <property type="entry name" value="SCD6 PROTEIN-RELATED"/>
    <property type="match status" value="1"/>
</dbReference>
<dbReference type="PROSITE" id="PS52002">
    <property type="entry name" value="SM"/>
    <property type="match status" value="1"/>
</dbReference>
<dbReference type="GO" id="GO:0000932">
    <property type="term" value="C:P-body"/>
    <property type="evidence" value="ECO:0007669"/>
    <property type="project" value="TreeGrafter"/>
</dbReference>
<name>A0A6N2BBG6_SOLCI</name>
<feature type="domain" description="FFD box profile" evidence="4">
    <location>
        <begin position="465"/>
        <end position="480"/>
    </location>
</feature>
<evidence type="ECO:0000259" key="5">
    <source>
        <dbReference type="PROSITE" id="PS52002"/>
    </source>
</evidence>
<dbReference type="InterPro" id="IPR019050">
    <property type="entry name" value="FDF_dom"/>
</dbReference>
<sequence length="577" mass="61564">MANDSGNNQPPSTAAAAVSQSPSSTPDSYIGSFISLTSKSEIRYEGVLDFLNTKDSSLGLKNVRSYGTEGRKKDGPQIPPNDKVFEFILFRGSDIKDLQVKSSPSPQVEESLDNDPAIIQSRYAGVSPSSSKSVSLNGGSFTEYGSYKGPASLNSVPPLHHSVNQTEYGASQATQSNMGSYAAPSYQQRYSEPASGHHVPQHSLPPSASHVMMQDLKQAYPLQGPEHFTSAALPKSVAPVPVVTTANSLSLTSRQGLAPQQLPMAPTTNIVSPLLSVTSSMSSYAYTHAFPQSSQSVGNSGAPIFSRIGSNASPLYPGSPFVDSSSGVFPQQPPRLLTPDQLSLPSFSGQLYLDQKDLGVLSSEPQNPSLSFTTSAVQAPLLPLPPAAKKLQSSSEFTEEFDFVAMNEKFNKDEVWGYLGKAKQTAKKMEGVDIALVNEDKGNEVDHGLDSNADPKVGVKHFQHPAYNKDDFFDNISRNTVARGGRNGQNRISQRMRQDSETFGNHQQRPYANGGYGPGHGVFGPGYGGYGPGHGGHRGAYGYGPGNGGHRGAYGYGWGRGFNNYGGRGRGGAHMRM</sequence>
<dbReference type="SMART" id="SM01199">
    <property type="entry name" value="FDF"/>
    <property type="match status" value="1"/>
</dbReference>
<feature type="compositionally biased region" description="Polar residues" evidence="2">
    <location>
        <begin position="1"/>
        <end position="27"/>
    </location>
</feature>
<dbReference type="InterPro" id="IPR025762">
    <property type="entry name" value="DFDF"/>
</dbReference>
<feature type="region of interest" description="Disordered" evidence="2">
    <location>
        <begin position="480"/>
        <end position="517"/>
    </location>
</feature>
<dbReference type="PANTHER" id="PTHR13586:SF23">
    <property type="entry name" value="DECAPPING 5-LIKE PROTEIN-RELATED"/>
    <property type="match status" value="1"/>
</dbReference>
<dbReference type="InterPro" id="IPR025761">
    <property type="entry name" value="FFD_box"/>
</dbReference>
<dbReference type="GO" id="GO:0003729">
    <property type="term" value="F:mRNA binding"/>
    <property type="evidence" value="ECO:0007669"/>
    <property type="project" value="TreeGrafter"/>
</dbReference>
<evidence type="ECO:0000256" key="2">
    <source>
        <dbReference type="SAM" id="MobiDB-lite"/>
    </source>
</evidence>
<dbReference type="AlphaFoldDB" id="A0A6N2BBG6"/>
<dbReference type="SMART" id="SM01271">
    <property type="entry name" value="LSM14"/>
    <property type="match status" value="1"/>
</dbReference>
<dbReference type="Pfam" id="PF09532">
    <property type="entry name" value="FDF"/>
    <property type="match status" value="1"/>
</dbReference>
<dbReference type="GO" id="GO:0033962">
    <property type="term" value="P:P-body assembly"/>
    <property type="evidence" value="ECO:0007669"/>
    <property type="project" value="TreeGrafter"/>
</dbReference>
<dbReference type="Pfam" id="PF12701">
    <property type="entry name" value="LSM14"/>
    <property type="match status" value="1"/>
</dbReference>
<feature type="region of interest" description="Disordered" evidence="2">
    <location>
        <begin position="1"/>
        <end position="30"/>
    </location>
</feature>
<feature type="short sequence motif" description="FFD box" evidence="1">
    <location>
        <begin position="465"/>
        <end position="480"/>
    </location>
</feature>
<dbReference type="InterPro" id="IPR025609">
    <property type="entry name" value="Lsm14-like_N"/>
</dbReference>
<dbReference type="EMBL" id="RXGB01003414">
    <property type="protein sequence ID" value="TMW92225.1"/>
    <property type="molecule type" value="Genomic_DNA"/>
</dbReference>
<dbReference type="SUPFAM" id="SSF50182">
    <property type="entry name" value="Sm-like ribonucleoproteins"/>
    <property type="match status" value="1"/>
</dbReference>
<feature type="compositionally biased region" description="Polar residues" evidence="2">
    <location>
        <begin position="488"/>
        <end position="510"/>
    </location>
</feature>
<dbReference type="Gene3D" id="2.30.30.100">
    <property type="match status" value="1"/>
</dbReference>
<protein>
    <recommendedName>
        <fullName evidence="7">DFDF domain-containing protein</fullName>
    </recommendedName>
</protein>
<evidence type="ECO:0000256" key="1">
    <source>
        <dbReference type="PROSITE-ProRule" id="PRU00846"/>
    </source>
</evidence>
<evidence type="ECO:0000259" key="3">
    <source>
        <dbReference type="PROSITE" id="PS51512"/>
    </source>
</evidence>
<feature type="domain" description="DFDF" evidence="3">
    <location>
        <begin position="389"/>
        <end position="425"/>
    </location>
</feature>
<organism evidence="6">
    <name type="scientific">Solanum chilense</name>
    <name type="common">Tomato</name>
    <name type="synonym">Lycopersicon chilense</name>
    <dbReference type="NCBI Taxonomy" id="4083"/>
    <lineage>
        <taxon>Eukaryota</taxon>
        <taxon>Viridiplantae</taxon>
        <taxon>Streptophyta</taxon>
        <taxon>Embryophyta</taxon>
        <taxon>Tracheophyta</taxon>
        <taxon>Spermatophyta</taxon>
        <taxon>Magnoliopsida</taxon>
        <taxon>eudicotyledons</taxon>
        <taxon>Gunneridae</taxon>
        <taxon>Pentapetalae</taxon>
        <taxon>asterids</taxon>
        <taxon>lamiids</taxon>
        <taxon>Solanales</taxon>
        <taxon>Solanaceae</taxon>
        <taxon>Solanoideae</taxon>
        <taxon>Solaneae</taxon>
        <taxon>Solanum</taxon>
        <taxon>Solanum subgen. Lycopersicon</taxon>
    </lineage>
</organism>
<proteinExistence type="predicted"/>
<evidence type="ECO:0000313" key="6">
    <source>
        <dbReference type="EMBL" id="TMW92225.1"/>
    </source>
</evidence>
<feature type="domain" description="Sm" evidence="5">
    <location>
        <begin position="21"/>
        <end position="104"/>
    </location>
</feature>
<dbReference type="PROSITE" id="PS51513">
    <property type="entry name" value="FFD"/>
    <property type="match status" value="1"/>
</dbReference>
<reference evidence="6" key="1">
    <citation type="submission" date="2019-05" db="EMBL/GenBank/DDBJ databases">
        <title>The de novo reference genome and transcriptome assemblies of the wild tomato species Solanum chilense.</title>
        <authorList>
            <person name="Stam R."/>
            <person name="Nosenko T."/>
            <person name="Hoerger A.C."/>
            <person name="Stephan W."/>
            <person name="Seidel M.A."/>
            <person name="Kuhn J.M.M."/>
            <person name="Haberer G."/>
            <person name="Tellier A."/>
        </authorList>
    </citation>
    <scope>NUCLEOTIDE SEQUENCE</scope>
    <source>
        <tissue evidence="6">Mature leaves</tissue>
    </source>
</reference>
<evidence type="ECO:0000259" key="4">
    <source>
        <dbReference type="PROSITE" id="PS51513"/>
    </source>
</evidence>
<dbReference type="PROSITE" id="PS51512">
    <property type="entry name" value="DFDF"/>
    <property type="match status" value="1"/>
</dbReference>
<comment type="caution">
    <text evidence="6">The sequence shown here is derived from an EMBL/GenBank/DDBJ whole genome shotgun (WGS) entry which is preliminary data.</text>
</comment>